<accession>W2P5E5</accession>
<protein>
    <submittedName>
        <fullName evidence="2">Uncharacterized protein</fullName>
    </submittedName>
</protein>
<dbReference type="VEuPathDB" id="FungiDB:PPTG_06791"/>
<dbReference type="EMBL" id="KI690791">
    <property type="protein sequence ID" value="ETM55174.1"/>
    <property type="molecule type" value="Genomic_DNA"/>
</dbReference>
<evidence type="ECO:0000256" key="1">
    <source>
        <dbReference type="SAM" id="MobiDB-lite"/>
    </source>
</evidence>
<organism evidence="2">
    <name type="scientific">Phytophthora nicotianae</name>
    <name type="common">Potato buckeye rot agent</name>
    <name type="synonym">Phytophthora parasitica</name>
    <dbReference type="NCBI Taxonomy" id="4792"/>
    <lineage>
        <taxon>Eukaryota</taxon>
        <taxon>Sar</taxon>
        <taxon>Stramenopiles</taxon>
        <taxon>Oomycota</taxon>
        <taxon>Peronosporomycetes</taxon>
        <taxon>Peronosporales</taxon>
        <taxon>Peronosporaceae</taxon>
        <taxon>Phytophthora</taxon>
    </lineage>
</organism>
<feature type="region of interest" description="Disordered" evidence="1">
    <location>
        <begin position="98"/>
        <end position="122"/>
    </location>
</feature>
<proteinExistence type="predicted"/>
<sequence length="245" mass="26687">MMRTATRTVRDRRVERAAETERKAEDNDEDEFGHSVPADADTASEQGVPRMQTRSQARQTEPVADAHNDADANDAESDTLMWQPCSVSLLKWRGSKEHVDASERRNEADGSQEDGADPGCMKWSGEDVAVVVRVDENKVKRDVTEENGATVGATGVRLRGAFGVATTHRIAVVLSDRREVLGIDMDMVILTPATVMTAVRTMGTRAREVAMIADGLAAYLDGGVIQDDDINDTSEVTRAIGNQED</sequence>
<gene>
    <name evidence="2" type="ORF">L914_01577</name>
</gene>
<name>W2P5E5_PHYNI</name>
<evidence type="ECO:0000313" key="2">
    <source>
        <dbReference type="EMBL" id="ETM55174.1"/>
    </source>
</evidence>
<dbReference type="Proteomes" id="UP000054532">
    <property type="component" value="Unassembled WGS sequence"/>
</dbReference>
<feature type="compositionally biased region" description="Basic and acidic residues" evidence="1">
    <location>
        <begin position="8"/>
        <end position="25"/>
    </location>
</feature>
<feature type="region of interest" description="Disordered" evidence="1">
    <location>
        <begin position="1"/>
        <end position="79"/>
    </location>
</feature>
<feature type="compositionally biased region" description="Basic and acidic residues" evidence="1">
    <location>
        <begin position="98"/>
        <end position="108"/>
    </location>
</feature>
<dbReference type="AlphaFoldDB" id="W2P5E5"/>
<reference evidence="2" key="1">
    <citation type="submission" date="2013-11" db="EMBL/GenBank/DDBJ databases">
        <title>The Genome Sequence of Phytophthora parasitica IAC_01/95.</title>
        <authorList>
            <consortium name="The Broad Institute Genomics Platform"/>
            <person name="Russ C."/>
            <person name="Tyler B."/>
            <person name="Panabieres F."/>
            <person name="Shan W."/>
            <person name="Tripathy S."/>
            <person name="Grunwald N."/>
            <person name="Machado M."/>
            <person name="Johnson C.S."/>
            <person name="Arredondo F."/>
            <person name="Hong C."/>
            <person name="Coffey M."/>
            <person name="Young S.K."/>
            <person name="Zeng Q."/>
            <person name="Gargeya S."/>
            <person name="Fitzgerald M."/>
            <person name="Abouelleil A."/>
            <person name="Alvarado L."/>
            <person name="Chapman S.B."/>
            <person name="Gainer-Dewar J."/>
            <person name="Goldberg J."/>
            <person name="Griggs A."/>
            <person name="Gujja S."/>
            <person name="Hansen M."/>
            <person name="Howarth C."/>
            <person name="Imamovic A."/>
            <person name="Ireland A."/>
            <person name="Larimer J."/>
            <person name="McCowan C."/>
            <person name="Murphy C."/>
            <person name="Pearson M."/>
            <person name="Poon T.W."/>
            <person name="Priest M."/>
            <person name="Roberts A."/>
            <person name="Saif S."/>
            <person name="Shea T."/>
            <person name="Sykes S."/>
            <person name="Wortman J."/>
            <person name="Nusbaum C."/>
            <person name="Birren B."/>
        </authorList>
    </citation>
    <scope>NUCLEOTIDE SEQUENCE [LARGE SCALE GENOMIC DNA]</scope>
    <source>
        <strain evidence="2">IAC_01/95</strain>
    </source>
</reference>